<dbReference type="InterPro" id="IPR032808">
    <property type="entry name" value="DoxX"/>
</dbReference>
<dbReference type="Pfam" id="PF13564">
    <property type="entry name" value="DoxX_2"/>
    <property type="match status" value="1"/>
</dbReference>
<accession>A0A7K0CQB6</accession>
<dbReference type="AlphaFoldDB" id="A0A7K0CQB6"/>
<gene>
    <name evidence="6" type="ORF">SRB5_58680</name>
</gene>
<dbReference type="RefSeq" id="WP_153456484.1">
    <property type="nucleotide sequence ID" value="NZ_WEGJ01000037.1"/>
</dbReference>
<dbReference type="GO" id="GO:0016020">
    <property type="term" value="C:membrane"/>
    <property type="evidence" value="ECO:0007669"/>
    <property type="project" value="UniProtKB-SubCell"/>
</dbReference>
<organism evidence="6 7">
    <name type="scientific">Streptomyces smaragdinus</name>
    <dbReference type="NCBI Taxonomy" id="2585196"/>
    <lineage>
        <taxon>Bacteria</taxon>
        <taxon>Bacillati</taxon>
        <taxon>Actinomycetota</taxon>
        <taxon>Actinomycetes</taxon>
        <taxon>Kitasatosporales</taxon>
        <taxon>Streptomycetaceae</taxon>
        <taxon>Streptomyces</taxon>
    </lineage>
</organism>
<keyword evidence="4 5" id="KW-0472">Membrane</keyword>
<dbReference type="EMBL" id="WEGJ01000037">
    <property type="protein sequence ID" value="MQY15680.1"/>
    <property type="molecule type" value="Genomic_DNA"/>
</dbReference>
<evidence type="ECO:0000256" key="3">
    <source>
        <dbReference type="ARBA" id="ARBA00022989"/>
    </source>
</evidence>
<reference evidence="6 7" key="1">
    <citation type="submission" date="2019-10" db="EMBL/GenBank/DDBJ databases">
        <title>Streptomyces smaragdinus sp. nov. and Streptomyces fabii sp. nov., isolated from the gut of fungus growing-termite Macrotermes natalensis.</title>
        <authorList>
            <person name="Schwitalla J."/>
            <person name="Benndorf R."/>
            <person name="Martin K."/>
            <person name="De Beer W."/>
            <person name="Kaster A.-K."/>
            <person name="Vollmers J."/>
            <person name="Poulsen M."/>
            <person name="Beemelmanns C."/>
        </authorList>
    </citation>
    <scope>NUCLEOTIDE SEQUENCE [LARGE SCALE GENOMIC DNA]</scope>
    <source>
        <strain evidence="6 7">RB5</strain>
    </source>
</reference>
<feature type="transmembrane region" description="Helical" evidence="5">
    <location>
        <begin position="19"/>
        <end position="39"/>
    </location>
</feature>
<dbReference type="Proteomes" id="UP000466345">
    <property type="component" value="Unassembled WGS sequence"/>
</dbReference>
<evidence type="ECO:0000256" key="1">
    <source>
        <dbReference type="ARBA" id="ARBA00004141"/>
    </source>
</evidence>
<protein>
    <recommendedName>
        <fullName evidence="8">DoxX family protein</fullName>
    </recommendedName>
</protein>
<comment type="subcellular location">
    <subcellularLocation>
        <location evidence="1">Membrane</location>
        <topology evidence="1">Multi-pass membrane protein</topology>
    </subcellularLocation>
</comment>
<feature type="transmembrane region" description="Helical" evidence="5">
    <location>
        <begin position="59"/>
        <end position="77"/>
    </location>
</feature>
<sequence>MTNTLTAAAPLTLSRKANIAAWTAQIVLGVFMVVASGVPKLFGVAAATESFDLIGYGDWFMYFAGVCEVAGGIALVIPRLAGLAAAALTGLMIGAEIFTWAYLDTTYWYTPVILGVLFAAVAYVRRASIAALWPRNPGDSEAAGA</sequence>
<dbReference type="OrthoDB" id="3576439at2"/>
<proteinExistence type="predicted"/>
<evidence type="ECO:0000256" key="2">
    <source>
        <dbReference type="ARBA" id="ARBA00022692"/>
    </source>
</evidence>
<evidence type="ECO:0000256" key="4">
    <source>
        <dbReference type="ARBA" id="ARBA00023136"/>
    </source>
</evidence>
<keyword evidence="3 5" id="KW-1133">Transmembrane helix</keyword>
<comment type="caution">
    <text evidence="6">The sequence shown here is derived from an EMBL/GenBank/DDBJ whole genome shotgun (WGS) entry which is preliminary data.</text>
</comment>
<evidence type="ECO:0000313" key="6">
    <source>
        <dbReference type="EMBL" id="MQY15680.1"/>
    </source>
</evidence>
<feature type="transmembrane region" description="Helical" evidence="5">
    <location>
        <begin position="108"/>
        <end position="125"/>
    </location>
</feature>
<evidence type="ECO:0000313" key="7">
    <source>
        <dbReference type="Proteomes" id="UP000466345"/>
    </source>
</evidence>
<evidence type="ECO:0008006" key="8">
    <source>
        <dbReference type="Google" id="ProtNLM"/>
    </source>
</evidence>
<feature type="transmembrane region" description="Helical" evidence="5">
    <location>
        <begin position="84"/>
        <end position="102"/>
    </location>
</feature>
<name>A0A7K0CQB6_9ACTN</name>
<evidence type="ECO:0000256" key="5">
    <source>
        <dbReference type="SAM" id="Phobius"/>
    </source>
</evidence>
<keyword evidence="2 5" id="KW-0812">Transmembrane</keyword>
<keyword evidence="7" id="KW-1185">Reference proteome</keyword>